<evidence type="ECO:0000313" key="3">
    <source>
        <dbReference type="Proteomes" id="UP000059680"/>
    </source>
</evidence>
<gene>
    <name evidence="2" type="ordered locus">Os06g0565150</name>
    <name evidence="2" type="ORF">OSNPB_060565150</name>
</gene>
<organism evidence="2 3">
    <name type="scientific">Oryza sativa subsp. japonica</name>
    <name type="common">Rice</name>
    <dbReference type="NCBI Taxonomy" id="39947"/>
    <lineage>
        <taxon>Eukaryota</taxon>
        <taxon>Viridiplantae</taxon>
        <taxon>Streptophyta</taxon>
        <taxon>Embryophyta</taxon>
        <taxon>Tracheophyta</taxon>
        <taxon>Spermatophyta</taxon>
        <taxon>Magnoliopsida</taxon>
        <taxon>Liliopsida</taxon>
        <taxon>Poales</taxon>
        <taxon>Poaceae</taxon>
        <taxon>BOP clade</taxon>
        <taxon>Oryzoideae</taxon>
        <taxon>Oryzeae</taxon>
        <taxon>Oryzinae</taxon>
        <taxon>Oryza</taxon>
        <taxon>Oryza sativa</taxon>
    </lineage>
</organism>
<proteinExistence type="predicted"/>
<dbReference type="Gramene" id="Os06t0565150-00">
    <property type="protein sequence ID" value="Os06t0565150-00"/>
    <property type="gene ID" value="Os06g0565150"/>
</dbReference>
<reference evidence="2 3" key="2">
    <citation type="journal article" date="2013" name="Plant Cell Physiol.">
        <title>Rice Annotation Project Database (RAP-DB): an integrative and interactive database for rice genomics.</title>
        <authorList>
            <person name="Sakai H."/>
            <person name="Lee S.S."/>
            <person name="Tanaka T."/>
            <person name="Numa H."/>
            <person name="Kim J."/>
            <person name="Kawahara Y."/>
            <person name="Wakimoto H."/>
            <person name="Yang C.C."/>
            <person name="Iwamoto M."/>
            <person name="Abe T."/>
            <person name="Yamada Y."/>
            <person name="Muto A."/>
            <person name="Inokuchi H."/>
            <person name="Ikemura T."/>
            <person name="Matsumoto T."/>
            <person name="Sasaki T."/>
            <person name="Itoh T."/>
        </authorList>
    </citation>
    <scope>NUCLEOTIDE SEQUENCE [LARGE SCALE GENOMIC DNA]</scope>
    <source>
        <strain evidence="3">cv. Nipponbare</strain>
    </source>
</reference>
<dbReference type="PaxDb" id="39947-A0A0P0WXT6"/>
<protein>
    <submittedName>
        <fullName evidence="2">Os06g0565150 protein</fullName>
    </submittedName>
</protein>
<evidence type="ECO:0000256" key="1">
    <source>
        <dbReference type="SAM" id="MobiDB-lite"/>
    </source>
</evidence>
<name>A0A0P0WXT6_ORYSJ</name>
<reference evidence="2 3" key="3">
    <citation type="journal article" date="2013" name="Rice">
        <title>Improvement of the Oryza sativa Nipponbare reference genome using next generation sequence and optical map data.</title>
        <authorList>
            <person name="Kawahara Y."/>
            <person name="de la Bastide M."/>
            <person name="Hamilton J.P."/>
            <person name="Kanamori H."/>
            <person name="McCombie W.R."/>
            <person name="Ouyang S."/>
            <person name="Schwartz D.C."/>
            <person name="Tanaka T."/>
            <person name="Wu J."/>
            <person name="Zhou S."/>
            <person name="Childs K.L."/>
            <person name="Davidson R.M."/>
            <person name="Lin H."/>
            <person name="Quesada-Ocampo L."/>
            <person name="Vaillancourt B."/>
            <person name="Sakai H."/>
            <person name="Lee S.S."/>
            <person name="Kim J."/>
            <person name="Numa H."/>
            <person name="Itoh T."/>
            <person name="Buell C.R."/>
            <person name="Matsumoto T."/>
        </authorList>
    </citation>
    <scope>NUCLEOTIDE SEQUENCE [LARGE SCALE GENOMIC DNA]</scope>
    <source>
        <strain evidence="3">cv. Nipponbare</strain>
    </source>
</reference>
<feature type="region of interest" description="Disordered" evidence="1">
    <location>
        <begin position="174"/>
        <end position="213"/>
    </location>
</feature>
<dbReference type="InParanoid" id="A0A0P0WXT6"/>
<feature type="compositionally biased region" description="Low complexity" evidence="1">
    <location>
        <begin position="23"/>
        <end position="43"/>
    </location>
</feature>
<feature type="compositionally biased region" description="Basic and acidic residues" evidence="1">
    <location>
        <begin position="190"/>
        <end position="213"/>
    </location>
</feature>
<dbReference type="Proteomes" id="UP000059680">
    <property type="component" value="Chromosome 6"/>
</dbReference>
<dbReference type="EMBL" id="AP014962">
    <property type="protein sequence ID" value="BAS98277.1"/>
    <property type="molecule type" value="Genomic_DNA"/>
</dbReference>
<dbReference type="AlphaFoldDB" id="A0A0P0WXT6"/>
<sequence>MESDPERSILREVVEWTCSLMNSAASPPSASASSERGAAAAAAVRPKSTPNAAWPMTSVASLSDRSEKSTSRCSAAAMASAARATQLCMVGMRPARCDGWYSEMIVFLIADHLASLQRKQALLVERGAGDRRRQAPVCDALKLPDPDLLAQLRLRHNHQRLPPHVLPEDGPVFLGEDGEHVGAMGGEQRQVADDGEGGRPRHPPDAPPRRVEV</sequence>
<keyword evidence="3" id="KW-1185">Reference proteome</keyword>
<feature type="region of interest" description="Disordered" evidence="1">
    <location>
        <begin position="23"/>
        <end position="65"/>
    </location>
</feature>
<evidence type="ECO:0000313" key="2">
    <source>
        <dbReference type="EMBL" id="BAS98277.1"/>
    </source>
</evidence>
<feature type="non-terminal residue" evidence="2">
    <location>
        <position position="213"/>
    </location>
</feature>
<accession>A0A0P0WXT6</accession>
<reference evidence="3" key="1">
    <citation type="journal article" date="2005" name="Nature">
        <title>The map-based sequence of the rice genome.</title>
        <authorList>
            <consortium name="International rice genome sequencing project (IRGSP)"/>
            <person name="Matsumoto T."/>
            <person name="Wu J."/>
            <person name="Kanamori H."/>
            <person name="Katayose Y."/>
            <person name="Fujisawa M."/>
            <person name="Namiki N."/>
            <person name="Mizuno H."/>
            <person name="Yamamoto K."/>
            <person name="Antonio B.A."/>
            <person name="Baba T."/>
            <person name="Sakata K."/>
            <person name="Nagamura Y."/>
            <person name="Aoki H."/>
            <person name="Arikawa K."/>
            <person name="Arita K."/>
            <person name="Bito T."/>
            <person name="Chiden Y."/>
            <person name="Fujitsuka N."/>
            <person name="Fukunaka R."/>
            <person name="Hamada M."/>
            <person name="Harada C."/>
            <person name="Hayashi A."/>
            <person name="Hijishita S."/>
            <person name="Honda M."/>
            <person name="Hosokawa S."/>
            <person name="Ichikawa Y."/>
            <person name="Idonuma A."/>
            <person name="Iijima M."/>
            <person name="Ikeda M."/>
            <person name="Ikeno M."/>
            <person name="Ito K."/>
            <person name="Ito S."/>
            <person name="Ito T."/>
            <person name="Ito Y."/>
            <person name="Ito Y."/>
            <person name="Iwabuchi A."/>
            <person name="Kamiya K."/>
            <person name="Karasawa W."/>
            <person name="Kurita K."/>
            <person name="Katagiri S."/>
            <person name="Kikuta A."/>
            <person name="Kobayashi H."/>
            <person name="Kobayashi N."/>
            <person name="Machita K."/>
            <person name="Maehara T."/>
            <person name="Masukawa M."/>
            <person name="Mizubayashi T."/>
            <person name="Mukai Y."/>
            <person name="Nagasaki H."/>
            <person name="Nagata Y."/>
            <person name="Naito S."/>
            <person name="Nakashima M."/>
            <person name="Nakama Y."/>
            <person name="Nakamichi Y."/>
            <person name="Nakamura M."/>
            <person name="Meguro A."/>
            <person name="Negishi M."/>
            <person name="Ohta I."/>
            <person name="Ohta T."/>
            <person name="Okamoto M."/>
            <person name="Ono N."/>
            <person name="Saji S."/>
            <person name="Sakaguchi M."/>
            <person name="Sakai K."/>
            <person name="Shibata M."/>
            <person name="Shimokawa T."/>
            <person name="Song J."/>
            <person name="Takazaki Y."/>
            <person name="Terasawa K."/>
            <person name="Tsugane M."/>
            <person name="Tsuji K."/>
            <person name="Ueda S."/>
            <person name="Waki K."/>
            <person name="Yamagata H."/>
            <person name="Yamamoto M."/>
            <person name="Yamamoto S."/>
            <person name="Yamane H."/>
            <person name="Yoshiki S."/>
            <person name="Yoshihara R."/>
            <person name="Yukawa K."/>
            <person name="Zhong H."/>
            <person name="Yano M."/>
            <person name="Yuan Q."/>
            <person name="Ouyang S."/>
            <person name="Liu J."/>
            <person name="Jones K.M."/>
            <person name="Gansberger K."/>
            <person name="Moffat K."/>
            <person name="Hill J."/>
            <person name="Bera J."/>
            <person name="Fadrosh D."/>
            <person name="Jin S."/>
            <person name="Johri S."/>
            <person name="Kim M."/>
            <person name="Overton L."/>
            <person name="Reardon M."/>
            <person name="Tsitrin T."/>
            <person name="Vuong H."/>
            <person name="Weaver B."/>
            <person name="Ciecko A."/>
            <person name="Tallon L."/>
            <person name="Jackson J."/>
            <person name="Pai G."/>
            <person name="Aken S.V."/>
            <person name="Utterback T."/>
            <person name="Reidmuller S."/>
            <person name="Feldblyum T."/>
            <person name="Hsiao J."/>
            <person name="Zismann V."/>
            <person name="Iobst S."/>
            <person name="de Vazeille A.R."/>
            <person name="Buell C.R."/>
            <person name="Ying K."/>
            <person name="Li Y."/>
            <person name="Lu T."/>
            <person name="Huang Y."/>
            <person name="Zhao Q."/>
            <person name="Feng Q."/>
            <person name="Zhang L."/>
            <person name="Zhu J."/>
            <person name="Weng Q."/>
            <person name="Mu J."/>
            <person name="Lu Y."/>
            <person name="Fan D."/>
            <person name="Liu Y."/>
            <person name="Guan J."/>
            <person name="Zhang Y."/>
            <person name="Yu S."/>
            <person name="Liu X."/>
            <person name="Zhang Y."/>
            <person name="Hong G."/>
            <person name="Han B."/>
            <person name="Choisne N."/>
            <person name="Demange N."/>
            <person name="Orjeda G."/>
            <person name="Samain S."/>
            <person name="Cattolico L."/>
            <person name="Pelletier E."/>
            <person name="Couloux A."/>
            <person name="Segurens B."/>
            <person name="Wincker P."/>
            <person name="D'Hont A."/>
            <person name="Scarpelli C."/>
            <person name="Weissenbach J."/>
            <person name="Salanoubat M."/>
            <person name="Quetier F."/>
            <person name="Yu Y."/>
            <person name="Kim H.R."/>
            <person name="Rambo T."/>
            <person name="Currie J."/>
            <person name="Collura K."/>
            <person name="Luo M."/>
            <person name="Yang T."/>
            <person name="Ammiraju J.S.S."/>
            <person name="Engler F."/>
            <person name="Soderlund C."/>
            <person name="Wing R.A."/>
            <person name="Palmer L.E."/>
            <person name="de la Bastide M."/>
            <person name="Spiegel L."/>
            <person name="Nascimento L."/>
            <person name="Zutavern T."/>
            <person name="O'Shaughnessy A."/>
            <person name="Dike S."/>
            <person name="Dedhia N."/>
            <person name="Preston R."/>
            <person name="Balija V."/>
            <person name="McCombie W.R."/>
            <person name="Chow T."/>
            <person name="Chen H."/>
            <person name="Chung M."/>
            <person name="Chen C."/>
            <person name="Shaw J."/>
            <person name="Wu H."/>
            <person name="Hsiao K."/>
            <person name="Chao Y."/>
            <person name="Chu M."/>
            <person name="Cheng C."/>
            <person name="Hour A."/>
            <person name="Lee P."/>
            <person name="Lin S."/>
            <person name="Lin Y."/>
            <person name="Liou J."/>
            <person name="Liu S."/>
            <person name="Hsing Y."/>
            <person name="Raghuvanshi S."/>
            <person name="Mohanty A."/>
            <person name="Bharti A.K."/>
            <person name="Gaur A."/>
            <person name="Gupta V."/>
            <person name="Kumar D."/>
            <person name="Ravi V."/>
            <person name="Vij S."/>
            <person name="Kapur A."/>
            <person name="Khurana P."/>
            <person name="Khurana P."/>
            <person name="Khurana J.P."/>
            <person name="Tyagi A.K."/>
            <person name="Gaikwad K."/>
            <person name="Singh A."/>
            <person name="Dalal V."/>
            <person name="Srivastava S."/>
            <person name="Dixit A."/>
            <person name="Pal A.K."/>
            <person name="Ghazi I.A."/>
            <person name="Yadav M."/>
            <person name="Pandit A."/>
            <person name="Bhargava A."/>
            <person name="Sureshbabu K."/>
            <person name="Batra K."/>
            <person name="Sharma T.R."/>
            <person name="Mohapatra T."/>
            <person name="Singh N.K."/>
            <person name="Messing J."/>
            <person name="Nelson A.B."/>
            <person name="Fuks G."/>
            <person name="Kavchok S."/>
            <person name="Keizer G."/>
            <person name="Linton E."/>
            <person name="Llaca V."/>
            <person name="Song R."/>
            <person name="Tanyolac B."/>
            <person name="Young S."/>
            <person name="Ho-Il K."/>
            <person name="Hahn J.H."/>
            <person name="Sangsakoo G."/>
            <person name="Vanavichit A."/>
            <person name="de Mattos Luiz.A.T."/>
            <person name="Zimmer P.D."/>
            <person name="Malone G."/>
            <person name="Dellagostin O."/>
            <person name="de Oliveira A.C."/>
            <person name="Bevan M."/>
            <person name="Bancroft I."/>
            <person name="Minx P."/>
            <person name="Cordum H."/>
            <person name="Wilson R."/>
            <person name="Cheng Z."/>
            <person name="Jin W."/>
            <person name="Jiang J."/>
            <person name="Leong S.A."/>
            <person name="Iwama H."/>
            <person name="Gojobori T."/>
            <person name="Itoh T."/>
            <person name="Niimura Y."/>
            <person name="Fujii Y."/>
            <person name="Habara T."/>
            <person name="Sakai H."/>
            <person name="Sato Y."/>
            <person name="Wilson G."/>
            <person name="Kumar K."/>
            <person name="McCouch S."/>
            <person name="Juretic N."/>
            <person name="Hoen D."/>
            <person name="Wright S."/>
            <person name="Bruskiewich R."/>
            <person name="Bureau T."/>
            <person name="Miyao A."/>
            <person name="Hirochika H."/>
            <person name="Nishikawa T."/>
            <person name="Kadowaki K."/>
            <person name="Sugiura M."/>
            <person name="Burr B."/>
            <person name="Sasaki T."/>
        </authorList>
    </citation>
    <scope>NUCLEOTIDE SEQUENCE [LARGE SCALE GENOMIC DNA]</scope>
    <source>
        <strain evidence="3">cv. Nipponbare</strain>
    </source>
</reference>